<evidence type="ECO:0008006" key="3">
    <source>
        <dbReference type="Google" id="ProtNLM"/>
    </source>
</evidence>
<reference evidence="1 2" key="1">
    <citation type="submission" date="2020-08" db="EMBL/GenBank/DDBJ databases">
        <title>Novel species isolated from subtropical streams in China.</title>
        <authorList>
            <person name="Lu H."/>
        </authorList>
    </citation>
    <scope>NUCLEOTIDE SEQUENCE [LARGE SCALE GENOMIC DNA]</scope>
    <source>
        <strain evidence="1 2">KCTC 52442</strain>
    </source>
</reference>
<dbReference type="Proteomes" id="UP000643610">
    <property type="component" value="Unassembled WGS sequence"/>
</dbReference>
<dbReference type="RefSeq" id="WP_186891401.1">
    <property type="nucleotide sequence ID" value="NZ_JACOFU010000005.1"/>
</dbReference>
<proteinExistence type="predicted"/>
<dbReference type="PROSITE" id="PS51257">
    <property type="entry name" value="PROKAR_LIPOPROTEIN"/>
    <property type="match status" value="1"/>
</dbReference>
<name>A0ABR6XS90_9BURK</name>
<evidence type="ECO:0000313" key="2">
    <source>
        <dbReference type="Proteomes" id="UP000643610"/>
    </source>
</evidence>
<evidence type="ECO:0000313" key="1">
    <source>
        <dbReference type="EMBL" id="MBC3832348.1"/>
    </source>
</evidence>
<sequence>MKTLSSQLLIALILIGLTGCAVPPPKKEMTSLEIQAVQARNFEADKKTAFNSVVSILQDLGYIIGSASLETGFITAESAIKNDTGFFDALGGIRREQRVAVTASIEEMKPNLTKVRFNFVSRVKRSAKSGQQANDDLPLQNAQLYQHAFDKVGDAIFIRKAQ</sequence>
<keyword evidence="2" id="KW-1185">Reference proteome</keyword>
<comment type="caution">
    <text evidence="1">The sequence shown here is derived from an EMBL/GenBank/DDBJ whole genome shotgun (WGS) entry which is preliminary data.</text>
</comment>
<gene>
    <name evidence="1" type="ORF">H8K33_12560</name>
</gene>
<organism evidence="1 2">
    <name type="scientific">Undibacterium amnicola</name>
    <dbReference type="NCBI Taxonomy" id="1834038"/>
    <lineage>
        <taxon>Bacteria</taxon>
        <taxon>Pseudomonadati</taxon>
        <taxon>Pseudomonadota</taxon>
        <taxon>Betaproteobacteria</taxon>
        <taxon>Burkholderiales</taxon>
        <taxon>Oxalobacteraceae</taxon>
        <taxon>Undibacterium</taxon>
    </lineage>
</organism>
<protein>
    <recommendedName>
        <fullName evidence="3">Lipoprotein</fullName>
    </recommendedName>
</protein>
<dbReference type="EMBL" id="JACOFU010000005">
    <property type="protein sequence ID" value="MBC3832348.1"/>
    <property type="molecule type" value="Genomic_DNA"/>
</dbReference>
<accession>A0ABR6XS90</accession>